<evidence type="ECO:0000313" key="6">
    <source>
        <dbReference type="Proteomes" id="UP000494256"/>
    </source>
</evidence>
<dbReference type="OrthoDB" id="6818903at2759"/>
<gene>
    <name evidence="4" type="ORF">APLA_LOCUS12174</name>
    <name evidence="3" type="ORF">APLA_LOCUS4228</name>
</gene>
<dbReference type="Proteomes" id="UP000494106">
    <property type="component" value="Unassembled WGS sequence"/>
</dbReference>
<organism evidence="4 5">
    <name type="scientific">Arctia plantaginis</name>
    <name type="common">Wood tiger moth</name>
    <name type="synonym">Phalaena plantaginis</name>
    <dbReference type="NCBI Taxonomy" id="874455"/>
    <lineage>
        <taxon>Eukaryota</taxon>
        <taxon>Metazoa</taxon>
        <taxon>Ecdysozoa</taxon>
        <taxon>Arthropoda</taxon>
        <taxon>Hexapoda</taxon>
        <taxon>Insecta</taxon>
        <taxon>Pterygota</taxon>
        <taxon>Neoptera</taxon>
        <taxon>Endopterygota</taxon>
        <taxon>Lepidoptera</taxon>
        <taxon>Glossata</taxon>
        <taxon>Ditrysia</taxon>
        <taxon>Noctuoidea</taxon>
        <taxon>Erebidae</taxon>
        <taxon>Arctiinae</taxon>
        <taxon>Arctia</taxon>
    </lineage>
</organism>
<feature type="transmembrane region" description="Helical" evidence="1">
    <location>
        <begin position="238"/>
        <end position="256"/>
    </location>
</feature>
<keyword evidence="1" id="KW-1133">Transmembrane helix</keyword>
<sequence>MKIQVLFVVVSIFIVYTSKAATIAESKHKDIVETPTDDETEYFSRPTVLPELPKTKDKLIFRRFKELYLIITKMKTQLLFGIVAILAISDSINGAVVKAEAVDESGAIESPQELTVSQVSQGVKSEAVEEAEAIESPKELSASAVSRGVYSGIINPGDRLLYRNYFTKSAIANAVQSQDITYRGSAYTRISYVSAMEVGYTQYASAYITAGGPGWSMVNIRLSTARGYEKHILKMKHLILYAVLAVLTAYAGGAALQPAVSSRSNLNIGYIAAGDRLLYRNYFYKAPYANAVQSQDIIYRGNRTTRVTAVQATEVGYTQYANAYIVSGAIGWSNITVRLTSARGYGYYYLLDIWGR</sequence>
<dbReference type="AlphaFoldDB" id="A0A8S1AWE8"/>
<accession>A0A8S1AWE8</accession>
<keyword evidence="2" id="KW-0732">Signal</keyword>
<dbReference type="PANTHER" id="PTHR37685:SF1">
    <property type="entry name" value="GEO11136P1-RELATED"/>
    <property type="match status" value="1"/>
</dbReference>
<dbReference type="EMBL" id="CADEBC010000540">
    <property type="protein sequence ID" value="CAB3249670.1"/>
    <property type="molecule type" value="Genomic_DNA"/>
</dbReference>
<evidence type="ECO:0000313" key="3">
    <source>
        <dbReference type="EMBL" id="CAB3229647.1"/>
    </source>
</evidence>
<feature type="transmembrane region" description="Helical" evidence="1">
    <location>
        <begin position="67"/>
        <end position="88"/>
    </location>
</feature>
<proteinExistence type="predicted"/>
<dbReference type="EMBL" id="CADEBD010000286">
    <property type="protein sequence ID" value="CAB3229647.1"/>
    <property type="molecule type" value="Genomic_DNA"/>
</dbReference>
<evidence type="ECO:0000256" key="1">
    <source>
        <dbReference type="SAM" id="Phobius"/>
    </source>
</evidence>
<keyword evidence="1" id="KW-0472">Membrane</keyword>
<keyword evidence="5" id="KW-1185">Reference proteome</keyword>
<keyword evidence="1" id="KW-0812">Transmembrane</keyword>
<name>A0A8S1AWE8_ARCPL</name>
<dbReference type="Pfam" id="PF15868">
    <property type="entry name" value="MBF2"/>
    <property type="match status" value="2"/>
</dbReference>
<dbReference type="PANTHER" id="PTHR37685">
    <property type="entry name" value="GEO11136P1-RELATED"/>
    <property type="match status" value="1"/>
</dbReference>
<evidence type="ECO:0000313" key="4">
    <source>
        <dbReference type="EMBL" id="CAB3249670.1"/>
    </source>
</evidence>
<comment type="caution">
    <text evidence="4">The sequence shown here is derived from an EMBL/GenBank/DDBJ whole genome shotgun (WGS) entry which is preliminary data.</text>
</comment>
<protein>
    <submittedName>
        <fullName evidence="4">Uncharacterized protein</fullName>
    </submittedName>
</protein>
<dbReference type="Proteomes" id="UP000494256">
    <property type="component" value="Unassembled WGS sequence"/>
</dbReference>
<dbReference type="InterPro" id="IPR031734">
    <property type="entry name" value="MBF2"/>
</dbReference>
<evidence type="ECO:0000256" key="2">
    <source>
        <dbReference type="SAM" id="SignalP"/>
    </source>
</evidence>
<feature type="signal peptide" evidence="2">
    <location>
        <begin position="1"/>
        <end position="20"/>
    </location>
</feature>
<feature type="chain" id="PRO_5036273151" evidence="2">
    <location>
        <begin position="21"/>
        <end position="356"/>
    </location>
</feature>
<evidence type="ECO:0000313" key="5">
    <source>
        <dbReference type="Proteomes" id="UP000494106"/>
    </source>
</evidence>
<reference evidence="5 6" key="1">
    <citation type="submission" date="2020-04" db="EMBL/GenBank/DDBJ databases">
        <authorList>
            <person name="Wallbank WR R."/>
            <person name="Pardo Diaz C."/>
            <person name="Kozak K."/>
            <person name="Martin S."/>
            <person name="Jiggins C."/>
            <person name="Moest M."/>
            <person name="Warren A I."/>
            <person name="Byers J.R.P. K."/>
            <person name="Montejo-Kovacevich G."/>
            <person name="Yen C E."/>
        </authorList>
    </citation>
    <scope>NUCLEOTIDE SEQUENCE [LARGE SCALE GENOMIC DNA]</scope>
</reference>